<keyword evidence="3" id="KW-0804">Transcription</keyword>
<evidence type="ECO:0000256" key="2">
    <source>
        <dbReference type="ARBA" id="ARBA00023125"/>
    </source>
</evidence>
<keyword evidence="7" id="KW-1185">Reference proteome</keyword>
<evidence type="ECO:0000313" key="6">
    <source>
        <dbReference type="EMBL" id="RJL06237.1"/>
    </source>
</evidence>
<dbReference type="SUPFAM" id="SSF48498">
    <property type="entry name" value="Tetracyclin repressor-like, C-terminal domain"/>
    <property type="match status" value="1"/>
</dbReference>
<dbReference type="OrthoDB" id="7056813at2"/>
<reference evidence="6 7" key="1">
    <citation type="submission" date="2018-09" db="EMBL/GenBank/DDBJ databases">
        <title>Paracoccus onubensis nov. sp. a moderate halophilic bacterium isolated from Gruta de las Maravillas (Aracena, Spain).</title>
        <authorList>
            <person name="Jurado V."/>
            <person name="Gutierrez-Patricio S."/>
            <person name="Gonzalez-Pimentel J.L."/>
            <person name="Laiz L."/>
            <person name="Saiz-Jimenez C."/>
        </authorList>
    </citation>
    <scope>NUCLEOTIDE SEQUENCE [LARGE SCALE GENOMIC DNA]</scope>
    <source>
        <strain evidence="6 7">DSM 19484</strain>
    </source>
</reference>
<dbReference type="InterPro" id="IPR009057">
    <property type="entry name" value="Homeodomain-like_sf"/>
</dbReference>
<dbReference type="AlphaFoldDB" id="A0A419A092"/>
<gene>
    <name evidence="6" type="ORF">D3P06_04150</name>
</gene>
<dbReference type="InterPro" id="IPR036271">
    <property type="entry name" value="Tet_transcr_reg_TetR-rel_C_sf"/>
</dbReference>
<sequence>MTRDDPDTATRLVEAGLRILDEDGAAGLTLRRIAARAGVSHAAPAHHFAGLPGLTAAIATRGFHMFHAELAALDRAAHPDPFDWLARIEEAYLDFAESHPDLFRLMFSAPLPDDPDLQRAVLATHRIHISACEAVTGPDRVEQILMAVWALTHGYAMLRLTAPQRRFPATVTPYRTMLALLVAPERA</sequence>
<feature type="domain" description="HTH tetR-type" evidence="5">
    <location>
        <begin position="6"/>
        <end position="66"/>
    </location>
</feature>
<feature type="DNA-binding region" description="H-T-H motif" evidence="4">
    <location>
        <begin position="29"/>
        <end position="48"/>
    </location>
</feature>
<name>A0A419A092_9RHOB</name>
<evidence type="ECO:0000256" key="4">
    <source>
        <dbReference type="PROSITE-ProRule" id="PRU00335"/>
    </source>
</evidence>
<accession>A0A419A092</accession>
<dbReference type="PANTHER" id="PTHR30055:SF234">
    <property type="entry name" value="HTH-TYPE TRANSCRIPTIONAL REGULATOR BETI"/>
    <property type="match status" value="1"/>
</dbReference>
<dbReference type="Pfam" id="PF13305">
    <property type="entry name" value="TetR_C_33"/>
    <property type="match status" value="1"/>
</dbReference>
<dbReference type="InterPro" id="IPR050109">
    <property type="entry name" value="HTH-type_TetR-like_transc_reg"/>
</dbReference>
<dbReference type="Pfam" id="PF00440">
    <property type="entry name" value="TetR_N"/>
    <property type="match status" value="1"/>
</dbReference>
<dbReference type="GO" id="GO:0000976">
    <property type="term" value="F:transcription cis-regulatory region binding"/>
    <property type="evidence" value="ECO:0007669"/>
    <property type="project" value="TreeGrafter"/>
</dbReference>
<dbReference type="RefSeq" id="WP_119885347.1">
    <property type="nucleotide sequence ID" value="NZ_CP067169.1"/>
</dbReference>
<dbReference type="Gene3D" id="1.10.357.10">
    <property type="entry name" value="Tetracycline Repressor, domain 2"/>
    <property type="match status" value="1"/>
</dbReference>
<dbReference type="GO" id="GO:0003700">
    <property type="term" value="F:DNA-binding transcription factor activity"/>
    <property type="evidence" value="ECO:0007669"/>
    <property type="project" value="TreeGrafter"/>
</dbReference>
<dbReference type="SUPFAM" id="SSF46689">
    <property type="entry name" value="Homeodomain-like"/>
    <property type="match status" value="1"/>
</dbReference>
<protein>
    <submittedName>
        <fullName evidence="6">TetR/AcrR family transcriptional regulator</fullName>
    </submittedName>
</protein>
<dbReference type="PROSITE" id="PS50977">
    <property type="entry name" value="HTH_TETR_2"/>
    <property type="match status" value="1"/>
</dbReference>
<dbReference type="EMBL" id="QZEV01000011">
    <property type="protein sequence ID" value="RJL06237.1"/>
    <property type="molecule type" value="Genomic_DNA"/>
</dbReference>
<evidence type="ECO:0000313" key="7">
    <source>
        <dbReference type="Proteomes" id="UP000285530"/>
    </source>
</evidence>
<evidence type="ECO:0000259" key="5">
    <source>
        <dbReference type="PROSITE" id="PS50977"/>
    </source>
</evidence>
<evidence type="ECO:0000256" key="1">
    <source>
        <dbReference type="ARBA" id="ARBA00023015"/>
    </source>
</evidence>
<evidence type="ECO:0000256" key="3">
    <source>
        <dbReference type="ARBA" id="ARBA00023163"/>
    </source>
</evidence>
<dbReference type="InterPro" id="IPR001647">
    <property type="entry name" value="HTH_TetR"/>
</dbReference>
<dbReference type="PANTHER" id="PTHR30055">
    <property type="entry name" value="HTH-TYPE TRANSCRIPTIONAL REGULATOR RUTR"/>
    <property type="match status" value="1"/>
</dbReference>
<dbReference type="Proteomes" id="UP000285530">
    <property type="component" value="Unassembled WGS sequence"/>
</dbReference>
<keyword evidence="1" id="KW-0805">Transcription regulation</keyword>
<organism evidence="6 7">
    <name type="scientific">Paracoccus aestuarii</name>
    <dbReference type="NCBI Taxonomy" id="453842"/>
    <lineage>
        <taxon>Bacteria</taxon>
        <taxon>Pseudomonadati</taxon>
        <taxon>Pseudomonadota</taxon>
        <taxon>Alphaproteobacteria</taxon>
        <taxon>Rhodobacterales</taxon>
        <taxon>Paracoccaceae</taxon>
        <taxon>Paracoccus</taxon>
    </lineage>
</organism>
<keyword evidence="2 4" id="KW-0238">DNA-binding</keyword>
<dbReference type="InterPro" id="IPR025996">
    <property type="entry name" value="MT1864/Rv1816-like_C"/>
</dbReference>
<comment type="caution">
    <text evidence="6">The sequence shown here is derived from an EMBL/GenBank/DDBJ whole genome shotgun (WGS) entry which is preliminary data.</text>
</comment>
<proteinExistence type="predicted"/>